<comment type="caution">
    <text evidence="5">The sequence shown here is derived from an EMBL/GenBank/DDBJ whole genome shotgun (WGS) entry which is preliminary data.</text>
</comment>
<comment type="similarity">
    <text evidence="1 3">Belongs to the type-B carboxylesterase/lipase family.</text>
</comment>
<keyword evidence="2 3" id="KW-0378">Hydrolase</keyword>
<dbReference type="SUPFAM" id="SSF53474">
    <property type="entry name" value="alpha/beta-Hydrolases"/>
    <property type="match status" value="1"/>
</dbReference>
<proteinExistence type="inferred from homology"/>
<dbReference type="EC" id="3.1.1.-" evidence="3"/>
<protein>
    <recommendedName>
        <fullName evidence="3">Carboxylic ester hydrolase</fullName>
        <ecNumber evidence="3">3.1.1.-</ecNumber>
    </recommendedName>
</protein>
<feature type="domain" description="Carboxylesterase type B" evidence="4">
    <location>
        <begin position="6"/>
        <end position="440"/>
    </location>
</feature>
<evidence type="ECO:0000256" key="3">
    <source>
        <dbReference type="RuleBase" id="RU361235"/>
    </source>
</evidence>
<dbReference type="Proteomes" id="UP001583193">
    <property type="component" value="Unassembled WGS sequence"/>
</dbReference>
<evidence type="ECO:0000313" key="5">
    <source>
        <dbReference type="EMBL" id="KAL1869748.1"/>
    </source>
</evidence>
<organism evidence="5 6">
    <name type="scientific">Paecilomyces lecythidis</name>
    <dbReference type="NCBI Taxonomy" id="3004212"/>
    <lineage>
        <taxon>Eukaryota</taxon>
        <taxon>Fungi</taxon>
        <taxon>Dikarya</taxon>
        <taxon>Ascomycota</taxon>
        <taxon>Pezizomycotina</taxon>
        <taxon>Eurotiomycetes</taxon>
        <taxon>Eurotiomycetidae</taxon>
        <taxon>Eurotiales</taxon>
        <taxon>Thermoascaceae</taxon>
        <taxon>Paecilomyces</taxon>
    </lineage>
</organism>
<evidence type="ECO:0000256" key="2">
    <source>
        <dbReference type="ARBA" id="ARBA00022801"/>
    </source>
</evidence>
<keyword evidence="6" id="KW-1185">Reference proteome</keyword>
<dbReference type="InterPro" id="IPR002018">
    <property type="entry name" value="CarbesteraseB"/>
</dbReference>
<dbReference type="PROSITE" id="PS00122">
    <property type="entry name" value="CARBOXYLESTERASE_B_1"/>
    <property type="match status" value="1"/>
</dbReference>
<accession>A0ABR3X1B6</accession>
<dbReference type="InterPro" id="IPR050309">
    <property type="entry name" value="Type-B_Carboxylest/Lipase"/>
</dbReference>
<name>A0ABR3X1B6_9EURO</name>
<dbReference type="Pfam" id="PF00135">
    <property type="entry name" value="COesterase"/>
    <property type="match status" value="1"/>
</dbReference>
<dbReference type="Gene3D" id="3.40.50.1820">
    <property type="entry name" value="alpha/beta hydrolase"/>
    <property type="match status" value="1"/>
</dbReference>
<dbReference type="EMBL" id="JAVDPF010000033">
    <property type="protein sequence ID" value="KAL1869748.1"/>
    <property type="molecule type" value="Genomic_DNA"/>
</dbReference>
<dbReference type="InterPro" id="IPR019826">
    <property type="entry name" value="Carboxylesterase_B_AS"/>
</dbReference>
<evidence type="ECO:0000256" key="1">
    <source>
        <dbReference type="ARBA" id="ARBA00005964"/>
    </source>
</evidence>
<evidence type="ECO:0000259" key="4">
    <source>
        <dbReference type="Pfam" id="PF00135"/>
    </source>
</evidence>
<reference evidence="5 6" key="1">
    <citation type="journal article" date="2024" name="IMA Fungus">
        <title>IMA Genome - F19 : A genome assembly and annotation guide to empower mycologists, including annotated draft genome sequences of Ceratocystis pirilliformis, Diaporthe australafricana, Fusarium ophioides, Paecilomyces lecythidis, and Sporothrix stenoceras.</title>
        <authorList>
            <person name="Aylward J."/>
            <person name="Wilson A.M."/>
            <person name="Visagie C.M."/>
            <person name="Spraker J."/>
            <person name="Barnes I."/>
            <person name="Buitendag C."/>
            <person name="Ceriani C."/>
            <person name="Del Mar Angel L."/>
            <person name="du Plessis D."/>
            <person name="Fuchs T."/>
            <person name="Gasser K."/>
            <person name="Kramer D."/>
            <person name="Li W."/>
            <person name="Munsamy K."/>
            <person name="Piso A."/>
            <person name="Price J.L."/>
            <person name="Sonnekus B."/>
            <person name="Thomas C."/>
            <person name="van der Nest A."/>
            <person name="van Dijk A."/>
            <person name="van Heerden A."/>
            <person name="van Vuuren N."/>
            <person name="Yilmaz N."/>
            <person name="Duong T.A."/>
            <person name="van der Merwe N.A."/>
            <person name="Wingfield M.J."/>
            <person name="Wingfield B.D."/>
        </authorList>
    </citation>
    <scope>NUCLEOTIDE SEQUENCE [LARGE SCALE GENOMIC DNA]</scope>
    <source>
        <strain evidence="5 6">CMW 18167</strain>
    </source>
</reference>
<dbReference type="PANTHER" id="PTHR11559">
    <property type="entry name" value="CARBOXYLESTERASE"/>
    <property type="match status" value="1"/>
</dbReference>
<gene>
    <name evidence="5" type="ORF">Plec18167_007672</name>
</gene>
<dbReference type="InterPro" id="IPR029058">
    <property type="entry name" value="AB_hydrolase_fold"/>
</dbReference>
<sequence>MATLKTTSLGEIRGKTVDGVTQYLGVKYASLKNRLANAELVEVRDGDVLDATKDGPTVPSLSFGCDLEQSAIQHTLPKKELPHSDLDGLNLNIAVPDGTTSSSKLPVFLFIHGGGFAIGANSWPQFDWTRLVKLSAEKGFPIVAVSMNSYRLGPFGFLTSEELRSAGYKANNGIRDQRVAMRWVQKHISDFGGDPDNVTLAGMSAGGSSVTIHLLSDEPLFKRAVSMSGTYLLLPPLDYNIQEENYKAAIAALGLAEKTVEERIKLLLETPAQEVISKLPPSIALVPAIDGDLVPPGLSFSRTADSSSKLLTGNKWCKELLIGDAQIDASITAFLHSELKDGAATKFSSAVRSVLSAYPNEAEEILQRYGVKGGVSDEDAFAGFINFSNDISFFAPVLTFVKGWDGNAYVYYFNEGNPWEGPWKGRSSHILDLAYFFQNYKEFLSPAQQVVATALAEDFFKFCHGVAPWPAVKDGNLESGFAARVYGPSDEKRAAAVVSQPYGGETMRRSILFDYADKIPLDLFAKVWDSYVHE</sequence>
<evidence type="ECO:0000313" key="6">
    <source>
        <dbReference type="Proteomes" id="UP001583193"/>
    </source>
</evidence>